<gene>
    <name evidence="2" type="ORF">QEH52_05190</name>
</gene>
<evidence type="ECO:0000313" key="2">
    <source>
        <dbReference type="EMBL" id="MDQ8206892.1"/>
    </source>
</evidence>
<keyword evidence="3" id="KW-1185">Reference proteome</keyword>
<reference evidence="2 3" key="1">
    <citation type="submission" date="2023-04" db="EMBL/GenBank/DDBJ databases">
        <title>A novel bacteria isolated from coastal sediment.</title>
        <authorList>
            <person name="Liu X.-J."/>
            <person name="Du Z.-J."/>
        </authorList>
    </citation>
    <scope>NUCLEOTIDE SEQUENCE [LARGE SCALE GENOMIC DNA]</scope>
    <source>
        <strain evidence="2 3">SDUM461003</strain>
    </source>
</reference>
<dbReference type="PANTHER" id="PTHR30188">
    <property type="entry name" value="ABC TRANSPORTER PERMEASE PROTEIN-RELATED"/>
    <property type="match status" value="1"/>
</dbReference>
<protein>
    <submittedName>
        <fullName evidence="2">ABC transporter permease</fullName>
    </submittedName>
</protein>
<evidence type="ECO:0000256" key="1">
    <source>
        <dbReference type="RuleBase" id="RU362044"/>
    </source>
</evidence>
<keyword evidence="1" id="KW-0812">Transmembrane</keyword>
<comment type="caution">
    <text evidence="2">The sequence shown here is derived from an EMBL/GenBank/DDBJ whole genome shotgun (WGS) entry which is preliminary data.</text>
</comment>
<dbReference type="PANTHER" id="PTHR30188:SF3">
    <property type="entry name" value="ABC TRANSPORTER PERMEASE"/>
    <property type="match status" value="1"/>
</dbReference>
<dbReference type="InterPro" id="IPR036513">
    <property type="entry name" value="STAS_dom_sf"/>
</dbReference>
<dbReference type="EMBL" id="JARXHW010000008">
    <property type="protein sequence ID" value="MDQ8206892.1"/>
    <property type="molecule type" value="Genomic_DNA"/>
</dbReference>
<feature type="transmembrane region" description="Helical" evidence="1">
    <location>
        <begin position="347"/>
        <end position="373"/>
    </location>
</feature>
<keyword evidence="1" id="KW-1133">Transmembrane helix</keyword>
<dbReference type="NCBIfam" id="TIGR00056">
    <property type="entry name" value="MlaE family lipid ABC transporter permease subunit"/>
    <property type="match status" value="1"/>
</dbReference>
<accession>A0ABU1ARV5</accession>
<comment type="caution">
    <text evidence="1">Lacks conserved residue(s) required for the propagation of feature annotation.</text>
</comment>
<dbReference type="RefSeq" id="WP_308949030.1">
    <property type="nucleotide sequence ID" value="NZ_JARXHW010000008.1"/>
</dbReference>
<dbReference type="Proteomes" id="UP001225316">
    <property type="component" value="Unassembled WGS sequence"/>
</dbReference>
<feature type="transmembrane region" description="Helical" evidence="1">
    <location>
        <begin position="169"/>
        <end position="190"/>
    </location>
</feature>
<dbReference type="Pfam" id="PF02405">
    <property type="entry name" value="MlaE"/>
    <property type="match status" value="1"/>
</dbReference>
<comment type="similarity">
    <text evidence="1">Belongs to the MlaE permease family.</text>
</comment>
<dbReference type="SUPFAM" id="SSF52091">
    <property type="entry name" value="SpoIIaa-like"/>
    <property type="match status" value="1"/>
</dbReference>
<feature type="transmembrane region" description="Helical" evidence="1">
    <location>
        <begin position="312"/>
        <end position="335"/>
    </location>
</feature>
<feature type="transmembrane region" description="Helical" evidence="1">
    <location>
        <begin position="262"/>
        <end position="292"/>
    </location>
</feature>
<keyword evidence="1" id="KW-0472">Membrane</keyword>
<proteinExistence type="inferred from homology"/>
<name>A0ABU1ARV5_9BACT</name>
<sequence length="375" mass="40343">MKQTADWSTRRKKDVFIVHFSGAWVMEQVQPKMESLRMDIESEAGLSTLHLEADHLTGWDSSLLVTVRQIYDWADSRGLQIQLDGMPEGVQNLVKLSRAVPENKQVEEDASDDFFTRVGEGSLGAYRGLNGYFDFLGNLFIHACAFLRGKGRIRAKDFMLILQATGAQAVPIVSLLSFLTGLIIAFIGVIQLQKFAADIYVADLVGLATTRELGAVMAGVIMAGRTGASFAAQIGSMQVNEEVDALTSFGIEPMQFLVLPRVVALVLMMPLLCACADFVAMLGGMVVAVMISEVSIAQYCNQIQAAVALTDLGVGIFKSAVFGLIIALAGCYRGLNCGRDASSVGRAATSAVVTSITWIVVADAIFAVMFHLLGI</sequence>
<dbReference type="InterPro" id="IPR003453">
    <property type="entry name" value="ABC_MlaE_roteobac"/>
</dbReference>
<organism evidence="2 3">
    <name type="scientific">Thalassobacterium maritimum</name>
    <dbReference type="NCBI Taxonomy" id="3041265"/>
    <lineage>
        <taxon>Bacteria</taxon>
        <taxon>Pseudomonadati</taxon>
        <taxon>Verrucomicrobiota</taxon>
        <taxon>Opitutia</taxon>
        <taxon>Puniceicoccales</taxon>
        <taxon>Coraliomargaritaceae</taxon>
        <taxon>Thalassobacterium</taxon>
    </lineage>
</organism>
<dbReference type="InterPro" id="IPR030802">
    <property type="entry name" value="Permease_MalE"/>
</dbReference>
<evidence type="ECO:0000313" key="3">
    <source>
        <dbReference type="Proteomes" id="UP001225316"/>
    </source>
</evidence>